<feature type="compositionally biased region" description="Polar residues" evidence="2">
    <location>
        <begin position="163"/>
        <end position="172"/>
    </location>
</feature>
<sequence length="371" mass="40789">MQNAGISFSSCSPAAPDGVVTIRFGLDQTLRELKIAAESSSAARFPWNTKTAATSDWQDELLPAISQHGPQVNNSPTQPTQQLASPAMSEKRHCHPDPAYETPSQKRKRIIEETLSGKMDSSPTSPDMNQRHASSTSTVPSSSFQPPSTPVRQSRSSGDKLQRFSSGTTTLDTKGRASVSDGDFGEDEWDMLTPPPSDPPRSQAEGHHHGRSVFADGGSSPSPLPRTTGKRPSTMSSSQTLLKWEDPLPSSSNLDEPYEHSNVSKKLDFSQPAHFTSQFLSDELDASMSEAFAYEQLAQCAHIFDPRLQHVLKDLPHRLEEFKKSERKRIAAEKSAEAKARRIAALEREVDELKSLVQRLESAKSRPSVQE</sequence>
<feature type="compositionally biased region" description="Low complexity" evidence="2">
    <location>
        <begin position="134"/>
        <end position="146"/>
    </location>
</feature>
<dbReference type="EMBL" id="AACS02000003">
    <property type="protein sequence ID" value="EAU91028.2"/>
    <property type="molecule type" value="Genomic_DNA"/>
</dbReference>
<feature type="compositionally biased region" description="Basic and acidic residues" evidence="2">
    <location>
        <begin position="89"/>
        <end position="98"/>
    </location>
</feature>
<dbReference type="RefSeq" id="XP_001830659.2">
    <property type="nucleotide sequence ID" value="XM_001830607.2"/>
</dbReference>
<feature type="compositionally biased region" description="Polar residues" evidence="2">
    <location>
        <begin position="230"/>
        <end position="241"/>
    </location>
</feature>
<dbReference type="GeneID" id="6007102"/>
<evidence type="ECO:0000256" key="1">
    <source>
        <dbReference type="SAM" id="Coils"/>
    </source>
</evidence>
<feature type="region of interest" description="Disordered" evidence="2">
    <location>
        <begin position="54"/>
        <end position="265"/>
    </location>
</feature>
<protein>
    <submittedName>
        <fullName evidence="3">Uncharacterized protein</fullName>
    </submittedName>
</protein>
<gene>
    <name evidence="3" type="ORF">CC1G_03196</name>
</gene>
<keyword evidence="1" id="KW-0175">Coiled coil</keyword>
<dbReference type="OrthoDB" id="5418639at2759"/>
<evidence type="ECO:0000313" key="3">
    <source>
        <dbReference type="EMBL" id="EAU91028.2"/>
    </source>
</evidence>
<dbReference type="Proteomes" id="UP000001861">
    <property type="component" value="Unassembled WGS sequence"/>
</dbReference>
<evidence type="ECO:0000313" key="4">
    <source>
        <dbReference type="Proteomes" id="UP000001861"/>
    </source>
</evidence>
<comment type="caution">
    <text evidence="3">The sequence shown here is derived from an EMBL/GenBank/DDBJ whole genome shotgun (WGS) entry which is preliminary data.</text>
</comment>
<dbReference type="VEuPathDB" id="FungiDB:CC1G_03196"/>
<dbReference type="InParanoid" id="A8N753"/>
<keyword evidence="4" id="KW-1185">Reference proteome</keyword>
<dbReference type="AlphaFoldDB" id="A8N753"/>
<feature type="compositionally biased region" description="Polar residues" evidence="2">
    <location>
        <begin position="119"/>
        <end position="133"/>
    </location>
</feature>
<proteinExistence type="predicted"/>
<feature type="coiled-coil region" evidence="1">
    <location>
        <begin position="329"/>
        <end position="366"/>
    </location>
</feature>
<dbReference type="KEGG" id="cci:CC1G_03196"/>
<reference evidence="3 4" key="1">
    <citation type="journal article" date="2010" name="Proc. Natl. Acad. Sci. U.S.A.">
        <title>Insights into evolution of multicellular fungi from the assembled chromosomes of the mushroom Coprinopsis cinerea (Coprinus cinereus).</title>
        <authorList>
            <person name="Stajich J.E."/>
            <person name="Wilke S.K."/>
            <person name="Ahren D."/>
            <person name="Au C.H."/>
            <person name="Birren B.W."/>
            <person name="Borodovsky M."/>
            <person name="Burns C."/>
            <person name="Canback B."/>
            <person name="Casselton L.A."/>
            <person name="Cheng C.K."/>
            <person name="Deng J."/>
            <person name="Dietrich F.S."/>
            <person name="Fargo D.C."/>
            <person name="Farman M.L."/>
            <person name="Gathman A.C."/>
            <person name="Goldberg J."/>
            <person name="Guigo R."/>
            <person name="Hoegger P.J."/>
            <person name="Hooker J.B."/>
            <person name="Huggins A."/>
            <person name="James T.Y."/>
            <person name="Kamada T."/>
            <person name="Kilaru S."/>
            <person name="Kodira C."/>
            <person name="Kues U."/>
            <person name="Kupfer D."/>
            <person name="Kwan H.S."/>
            <person name="Lomsadze A."/>
            <person name="Li W."/>
            <person name="Lilly W.W."/>
            <person name="Ma L.J."/>
            <person name="Mackey A.J."/>
            <person name="Manning G."/>
            <person name="Martin F."/>
            <person name="Muraguchi H."/>
            <person name="Natvig D.O."/>
            <person name="Palmerini H."/>
            <person name="Ramesh M.A."/>
            <person name="Rehmeyer C.J."/>
            <person name="Roe B.A."/>
            <person name="Shenoy N."/>
            <person name="Stanke M."/>
            <person name="Ter-Hovhannisyan V."/>
            <person name="Tunlid A."/>
            <person name="Velagapudi R."/>
            <person name="Vision T.J."/>
            <person name="Zeng Q."/>
            <person name="Zolan M.E."/>
            <person name="Pukkila P.J."/>
        </authorList>
    </citation>
    <scope>NUCLEOTIDE SEQUENCE [LARGE SCALE GENOMIC DNA]</scope>
    <source>
        <strain evidence="4">Okayama-7 / 130 / ATCC MYA-4618 / FGSC 9003</strain>
    </source>
</reference>
<accession>A8N753</accession>
<name>A8N753_COPC7</name>
<organism evidence="3 4">
    <name type="scientific">Coprinopsis cinerea (strain Okayama-7 / 130 / ATCC MYA-4618 / FGSC 9003)</name>
    <name type="common">Inky cap fungus</name>
    <name type="synonym">Hormographiella aspergillata</name>
    <dbReference type="NCBI Taxonomy" id="240176"/>
    <lineage>
        <taxon>Eukaryota</taxon>
        <taxon>Fungi</taxon>
        <taxon>Dikarya</taxon>
        <taxon>Basidiomycota</taxon>
        <taxon>Agaricomycotina</taxon>
        <taxon>Agaricomycetes</taxon>
        <taxon>Agaricomycetidae</taxon>
        <taxon>Agaricales</taxon>
        <taxon>Agaricineae</taxon>
        <taxon>Psathyrellaceae</taxon>
        <taxon>Coprinopsis</taxon>
    </lineage>
</organism>
<evidence type="ECO:0000256" key="2">
    <source>
        <dbReference type="SAM" id="MobiDB-lite"/>
    </source>
</evidence>
<feature type="compositionally biased region" description="Polar residues" evidence="2">
    <location>
        <begin position="68"/>
        <end position="84"/>
    </location>
</feature>
<dbReference type="HOGENOM" id="CLU_745990_0_0_1"/>